<name>A0ABZ0KWZ3_9BACL</name>
<dbReference type="Proteomes" id="UP001303532">
    <property type="component" value="Chromosome"/>
</dbReference>
<evidence type="ECO:0000313" key="3">
    <source>
        <dbReference type="EMBL" id="WOV84750.1"/>
    </source>
</evidence>
<protein>
    <submittedName>
        <fullName evidence="3">Lysozyme inhibitor LprI family protein</fullName>
    </submittedName>
</protein>
<proteinExistence type="predicted"/>
<evidence type="ECO:0000313" key="4">
    <source>
        <dbReference type="Proteomes" id="UP001303532"/>
    </source>
</evidence>
<evidence type="ECO:0000256" key="1">
    <source>
        <dbReference type="SAM" id="MobiDB-lite"/>
    </source>
</evidence>
<keyword evidence="4" id="KW-1185">Reference proteome</keyword>
<reference evidence="3 4" key="1">
    <citation type="submission" date="2023-01" db="EMBL/GenBank/DDBJ databases">
        <title>Sporosarcina sp. nov., isolated from Korean tranditional fermented seafood 'Jeotgal'.</title>
        <authorList>
            <person name="Yang A.-I."/>
        </authorList>
    </citation>
    <scope>NUCLEOTIDE SEQUENCE [LARGE SCALE GENOMIC DNA]</scope>
    <source>
        <strain evidence="3 4">B2O-1</strain>
    </source>
</reference>
<gene>
    <name evidence="3" type="ORF">PGH26_02150</name>
</gene>
<dbReference type="RefSeq" id="WP_323692395.1">
    <property type="nucleotide sequence ID" value="NZ_CP116341.1"/>
</dbReference>
<dbReference type="PROSITE" id="PS51257">
    <property type="entry name" value="PROKAR_LIPOPROTEIN"/>
    <property type="match status" value="1"/>
</dbReference>
<evidence type="ECO:0000259" key="2">
    <source>
        <dbReference type="Pfam" id="PF07007"/>
    </source>
</evidence>
<feature type="compositionally biased region" description="Polar residues" evidence="1">
    <location>
        <begin position="204"/>
        <end position="218"/>
    </location>
</feature>
<dbReference type="EMBL" id="CP116341">
    <property type="protein sequence ID" value="WOV84750.1"/>
    <property type="molecule type" value="Genomic_DNA"/>
</dbReference>
<dbReference type="Pfam" id="PF07007">
    <property type="entry name" value="LprI"/>
    <property type="match status" value="1"/>
</dbReference>
<feature type="region of interest" description="Disordered" evidence="1">
    <location>
        <begin position="158"/>
        <end position="218"/>
    </location>
</feature>
<feature type="domain" description="Lysozyme inhibitor LprI-like N-terminal" evidence="2">
    <location>
        <begin position="244"/>
        <end position="321"/>
    </location>
</feature>
<accession>A0ABZ0KWZ3</accession>
<dbReference type="InterPro" id="IPR009739">
    <property type="entry name" value="LprI-like_N"/>
</dbReference>
<sequence length="327" mass="37650">MKKIVHFALLFVIIGVVLTGCGRSVEEELAGTWKIKNADVTDRYVEFGDGRLAVREGADSSPMTVDYRVTELEKGKFIIDIAEPGTSTYQFFMEGKIEAKNKIKILNFMDAESKDLHLSFERVLDMDKEIEIARKKEEKEAAAAKKIRDQEEIAAKTAEKKRQKAEEKALAEEKANDEAAKAEEREQQKSKENELKSKWDKKQTSPAAPSGSLQSRYQQKADQLRDQIILEARTAYPNDQDMRQGFYGQYYNEWDNLLNEIWGQLKQTMPANEFEKLKADQKRWIQQKEQGFADYSADTAIDRAIGMDYLATQTTERVDYLIVNYLR</sequence>
<organism evidence="3 4">
    <name type="scientific">Sporosarcina jeotgali</name>
    <dbReference type="NCBI Taxonomy" id="3020056"/>
    <lineage>
        <taxon>Bacteria</taxon>
        <taxon>Bacillati</taxon>
        <taxon>Bacillota</taxon>
        <taxon>Bacilli</taxon>
        <taxon>Bacillales</taxon>
        <taxon>Caryophanaceae</taxon>
        <taxon>Sporosarcina</taxon>
    </lineage>
</organism>
<feature type="compositionally biased region" description="Basic and acidic residues" evidence="1">
    <location>
        <begin position="158"/>
        <end position="203"/>
    </location>
</feature>